<dbReference type="STRING" id="946122.A0A0C2X8Z0"/>
<accession>A0A0C2X8Z0</accession>
<dbReference type="OrthoDB" id="37659at2759"/>
<dbReference type="InterPro" id="IPR036291">
    <property type="entry name" value="NAD(P)-bd_dom_sf"/>
</dbReference>
<dbReference type="Gene3D" id="3.40.50.720">
    <property type="entry name" value="NAD(P)-binding Rossmann-like Domain"/>
    <property type="match status" value="1"/>
</dbReference>
<dbReference type="InterPro" id="IPR002347">
    <property type="entry name" value="SDR_fam"/>
</dbReference>
<evidence type="ECO:0000313" key="4">
    <source>
        <dbReference type="EMBL" id="KIL65781.1"/>
    </source>
</evidence>
<keyword evidence="2" id="KW-0521">NADP</keyword>
<dbReference type="AlphaFoldDB" id="A0A0C2X8Z0"/>
<dbReference type="PRINTS" id="PR00081">
    <property type="entry name" value="GDHRDH"/>
</dbReference>
<dbReference type="HOGENOM" id="CLU_010194_2_6_1"/>
<organism evidence="4 5">
    <name type="scientific">Amanita muscaria (strain Koide BX008)</name>
    <dbReference type="NCBI Taxonomy" id="946122"/>
    <lineage>
        <taxon>Eukaryota</taxon>
        <taxon>Fungi</taxon>
        <taxon>Dikarya</taxon>
        <taxon>Basidiomycota</taxon>
        <taxon>Agaricomycotina</taxon>
        <taxon>Agaricomycetes</taxon>
        <taxon>Agaricomycetidae</taxon>
        <taxon>Agaricales</taxon>
        <taxon>Pluteineae</taxon>
        <taxon>Amanitaceae</taxon>
        <taxon>Amanita</taxon>
    </lineage>
</organism>
<dbReference type="Proteomes" id="UP000054549">
    <property type="component" value="Unassembled WGS sequence"/>
</dbReference>
<evidence type="ECO:0000256" key="1">
    <source>
        <dbReference type="ARBA" id="ARBA00006484"/>
    </source>
</evidence>
<evidence type="ECO:0000256" key="2">
    <source>
        <dbReference type="ARBA" id="ARBA00022857"/>
    </source>
</evidence>
<reference evidence="4 5" key="1">
    <citation type="submission" date="2014-04" db="EMBL/GenBank/DDBJ databases">
        <title>Evolutionary Origins and Diversification of the Mycorrhizal Mutualists.</title>
        <authorList>
            <consortium name="DOE Joint Genome Institute"/>
            <consortium name="Mycorrhizal Genomics Consortium"/>
            <person name="Kohler A."/>
            <person name="Kuo A."/>
            <person name="Nagy L.G."/>
            <person name="Floudas D."/>
            <person name="Copeland A."/>
            <person name="Barry K.W."/>
            <person name="Cichocki N."/>
            <person name="Veneault-Fourrey C."/>
            <person name="LaButti K."/>
            <person name="Lindquist E.A."/>
            <person name="Lipzen A."/>
            <person name="Lundell T."/>
            <person name="Morin E."/>
            <person name="Murat C."/>
            <person name="Riley R."/>
            <person name="Ohm R."/>
            <person name="Sun H."/>
            <person name="Tunlid A."/>
            <person name="Henrissat B."/>
            <person name="Grigoriev I.V."/>
            <person name="Hibbett D.S."/>
            <person name="Martin F."/>
        </authorList>
    </citation>
    <scope>NUCLEOTIDE SEQUENCE [LARGE SCALE GENOMIC DNA]</scope>
    <source>
        <strain evidence="4 5">Koide BX008</strain>
    </source>
</reference>
<proteinExistence type="inferred from homology"/>
<evidence type="ECO:0000313" key="5">
    <source>
        <dbReference type="Proteomes" id="UP000054549"/>
    </source>
</evidence>
<evidence type="ECO:0000256" key="3">
    <source>
        <dbReference type="ARBA" id="ARBA00023002"/>
    </source>
</evidence>
<protein>
    <recommendedName>
        <fullName evidence="6">NAD(P)-binding protein</fullName>
    </recommendedName>
</protein>
<gene>
    <name evidence="4" type="ORF">M378DRAFT_161797</name>
</gene>
<dbReference type="PROSITE" id="PS00061">
    <property type="entry name" value="ADH_SHORT"/>
    <property type="match status" value="1"/>
</dbReference>
<dbReference type="Pfam" id="PF00106">
    <property type="entry name" value="adh_short"/>
    <property type="match status" value="1"/>
</dbReference>
<keyword evidence="5" id="KW-1185">Reference proteome</keyword>
<dbReference type="InParanoid" id="A0A0C2X8Z0"/>
<comment type="similarity">
    <text evidence="1">Belongs to the short-chain dehydrogenases/reductases (SDR) family.</text>
</comment>
<keyword evidence="3" id="KW-0560">Oxidoreductase</keyword>
<dbReference type="PANTHER" id="PTHR43669:SF3">
    <property type="entry name" value="ALCOHOL DEHYDROGENASE, PUTATIVE (AFU_ORTHOLOGUE AFUA_3G03445)-RELATED"/>
    <property type="match status" value="1"/>
</dbReference>
<dbReference type="PANTHER" id="PTHR43669">
    <property type="entry name" value="5-KETO-D-GLUCONATE 5-REDUCTASE"/>
    <property type="match status" value="1"/>
</dbReference>
<sequence length="260" mass="29026">MPSIDDSKCVLVTGATSGIGRALALAIAALPSKPVVIAAGRRKERLEELKKAGLETIEVNVDSDNETLKRFADEVVEKYPDLDTVIYGAGVQHELEFHKGIDIKNVASEININYTSIVTLVSHFMPHFFRISEQGRPTFIITVTSGLAVTPAPWIFNYCASKAALHSFTISLRIQLQDKNIHVTEIMPPLVESELHDTYGTTERLSKFWMPLDEYTKTTMEGLRRGDKHITCGAVLDTYKRFEEGKDEFAAKALIARSKW</sequence>
<name>A0A0C2X8Z0_AMAMK</name>
<dbReference type="SUPFAM" id="SSF51735">
    <property type="entry name" value="NAD(P)-binding Rossmann-fold domains"/>
    <property type="match status" value="1"/>
</dbReference>
<dbReference type="EMBL" id="KN818240">
    <property type="protein sequence ID" value="KIL65781.1"/>
    <property type="molecule type" value="Genomic_DNA"/>
</dbReference>
<dbReference type="GO" id="GO:0016491">
    <property type="term" value="F:oxidoreductase activity"/>
    <property type="evidence" value="ECO:0007669"/>
    <property type="project" value="UniProtKB-KW"/>
</dbReference>
<dbReference type="InterPro" id="IPR020904">
    <property type="entry name" value="Sc_DH/Rdtase_CS"/>
</dbReference>
<evidence type="ECO:0008006" key="6">
    <source>
        <dbReference type="Google" id="ProtNLM"/>
    </source>
</evidence>